<accession>A0ABX0NVX2</accession>
<organism evidence="3 4">
    <name type="scientific">Massilia mucilaginosa</name>
    <dbReference type="NCBI Taxonomy" id="2609282"/>
    <lineage>
        <taxon>Bacteria</taxon>
        <taxon>Pseudomonadati</taxon>
        <taxon>Pseudomonadota</taxon>
        <taxon>Betaproteobacteria</taxon>
        <taxon>Burkholderiales</taxon>
        <taxon>Oxalobacteraceae</taxon>
        <taxon>Telluria group</taxon>
        <taxon>Massilia</taxon>
    </lineage>
</organism>
<dbReference type="RefSeq" id="WP_166878467.1">
    <property type="nucleotide sequence ID" value="NZ_WHJH01000024.1"/>
</dbReference>
<comment type="caution">
    <text evidence="3">The sequence shown here is derived from an EMBL/GenBank/DDBJ whole genome shotgun (WGS) entry which is preliminary data.</text>
</comment>
<keyword evidence="4" id="KW-1185">Reference proteome</keyword>
<dbReference type="InterPro" id="IPR011010">
    <property type="entry name" value="DNA_brk_join_enz"/>
</dbReference>
<dbReference type="Proteomes" id="UP000609726">
    <property type="component" value="Unassembled WGS sequence"/>
</dbReference>
<dbReference type="Gene3D" id="1.10.443.10">
    <property type="entry name" value="Intergrase catalytic core"/>
    <property type="match status" value="1"/>
</dbReference>
<dbReference type="CDD" id="cd00397">
    <property type="entry name" value="DNA_BRE_C"/>
    <property type="match status" value="1"/>
</dbReference>
<keyword evidence="1" id="KW-0233">DNA recombination</keyword>
<dbReference type="InterPro" id="IPR013762">
    <property type="entry name" value="Integrase-like_cat_sf"/>
</dbReference>
<protein>
    <submittedName>
        <fullName evidence="3">Tyrosine-type recombinase/integrase</fullName>
    </submittedName>
</protein>
<proteinExistence type="predicted"/>
<gene>
    <name evidence="3" type="ORF">F2P45_18845</name>
</gene>
<dbReference type="InterPro" id="IPR002104">
    <property type="entry name" value="Integrase_catalytic"/>
</dbReference>
<dbReference type="PROSITE" id="PS51898">
    <property type="entry name" value="TYR_RECOMBINASE"/>
    <property type="match status" value="1"/>
</dbReference>
<evidence type="ECO:0000313" key="3">
    <source>
        <dbReference type="EMBL" id="NHZ91058.1"/>
    </source>
</evidence>
<dbReference type="SUPFAM" id="SSF56349">
    <property type="entry name" value="DNA breaking-rejoining enzymes"/>
    <property type="match status" value="1"/>
</dbReference>
<name>A0ABX0NVX2_9BURK</name>
<feature type="domain" description="Tyr recombinase" evidence="2">
    <location>
        <begin position="153"/>
        <end position="378"/>
    </location>
</feature>
<reference evidence="3 4" key="1">
    <citation type="submission" date="2019-10" db="EMBL/GenBank/DDBJ databases">
        <title>Taxonomy of Antarctic Massilia spp.: description of Massilia rubra sp. nov., Massilia aquatica sp. nov., Massilia mucilaginosa sp. nov., Massilia frigida sp. nov. isolated from streams, lakes and regoliths.</title>
        <authorList>
            <person name="Holochova P."/>
            <person name="Sedlacek I."/>
            <person name="Kralova S."/>
            <person name="Maslanova I."/>
            <person name="Busse H.-J."/>
            <person name="Stankova E."/>
            <person name="Vrbovska V."/>
            <person name="Kovarovic V."/>
            <person name="Bartak M."/>
            <person name="Svec P."/>
            <person name="Pantucek R."/>
        </authorList>
    </citation>
    <scope>NUCLEOTIDE SEQUENCE [LARGE SCALE GENOMIC DNA]</scope>
    <source>
        <strain evidence="3 4">CCM 8733</strain>
    </source>
</reference>
<sequence>MLRKIEHFGYVLTDQTGWPRFWSTAWSLLAGAGLAPATLKKRLLHIDDFYAHVESTLPPTHLDDALNTLKFEQIEDLLESYFVSLRNVSKVSSSIGERWRTNLNFCRDISERLARSDATGARFADIAVRLERLERLYGQLRPPKPQTVTFVRALPAAVLEELYSNVVPGAEKNPFPNPTTQWRVYATFLLLLHQGLRRSETLILPVDFLKHERSAKGVQYWLNVKATSQEDDSRYSTPSIKTVSSIRQIPVSATTAQALMAYAENYRGNQNHSYFLSSAKNRPLSAEGVNYFLRLLSRSLSKTALKMLEDRTGMHSISPHDLRHTAAVIRMKQLLSKGDPMPEALQKMRSFFGWARDSTMPQLYAKAAFEERLATVWSDEFDERTAMLMELPE</sequence>
<dbReference type="EMBL" id="WHJH01000024">
    <property type="protein sequence ID" value="NHZ91058.1"/>
    <property type="molecule type" value="Genomic_DNA"/>
</dbReference>
<dbReference type="Pfam" id="PF00589">
    <property type="entry name" value="Phage_integrase"/>
    <property type="match status" value="1"/>
</dbReference>
<evidence type="ECO:0000313" key="4">
    <source>
        <dbReference type="Proteomes" id="UP000609726"/>
    </source>
</evidence>
<evidence type="ECO:0000256" key="1">
    <source>
        <dbReference type="ARBA" id="ARBA00023172"/>
    </source>
</evidence>
<evidence type="ECO:0000259" key="2">
    <source>
        <dbReference type="PROSITE" id="PS51898"/>
    </source>
</evidence>